<dbReference type="InterPro" id="IPR043131">
    <property type="entry name" value="BCAT-like_N"/>
</dbReference>
<evidence type="ECO:0000256" key="7">
    <source>
        <dbReference type="ARBA" id="ARBA00022898"/>
    </source>
</evidence>
<dbReference type="InterPro" id="IPR043132">
    <property type="entry name" value="BCAT-like_C"/>
</dbReference>
<evidence type="ECO:0000256" key="12">
    <source>
        <dbReference type="RuleBase" id="RU004516"/>
    </source>
</evidence>
<comment type="catalytic activity">
    <reaction evidence="9">
        <text>L-isoleucine + 2-oxoglutarate = (S)-3-methyl-2-oxopentanoate + L-glutamate</text>
        <dbReference type="Rhea" id="RHEA:24801"/>
        <dbReference type="ChEBI" id="CHEBI:16810"/>
        <dbReference type="ChEBI" id="CHEBI:29985"/>
        <dbReference type="ChEBI" id="CHEBI:35146"/>
        <dbReference type="ChEBI" id="CHEBI:58045"/>
        <dbReference type="EC" id="2.6.1.42"/>
    </reaction>
</comment>
<keyword evidence="13" id="KW-0808">Transferase</keyword>
<gene>
    <name evidence="13" type="ORF">GCM10009433_18050</name>
</gene>
<comment type="pathway">
    <text evidence="2">Amino-acid biosynthesis; L-isoleucine biosynthesis; L-isoleucine from 2-oxobutanoate: step 4/4.</text>
</comment>
<reference evidence="14" key="1">
    <citation type="journal article" date="2019" name="Int. J. Syst. Evol. Microbiol.">
        <title>The Global Catalogue of Microorganisms (GCM) 10K type strain sequencing project: providing services to taxonomists for standard genome sequencing and annotation.</title>
        <authorList>
            <consortium name="The Broad Institute Genomics Platform"/>
            <consortium name="The Broad Institute Genome Sequencing Center for Infectious Disease"/>
            <person name="Wu L."/>
            <person name="Ma J."/>
        </authorList>
    </citation>
    <scope>NUCLEOTIDE SEQUENCE [LARGE SCALE GENOMIC DNA]</scope>
    <source>
        <strain evidence="14">JCM 16231</strain>
    </source>
</reference>
<evidence type="ECO:0000313" key="13">
    <source>
        <dbReference type="EMBL" id="GAA0759660.1"/>
    </source>
</evidence>
<dbReference type="Pfam" id="PF01063">
    <property type="entry name" value="Aminotran_4"/>
    <property type="match status" value="1"/>
</dbReference>
<keyword evidence="13" id="KW-0032">Aminotransferase</keyword>
<evidence type="ECO:0000256" key="3">
    <source>
        <dbReference type="ARBA" id="ARBA00004931"/>
    </source>
</evidence>
<dbReference type="Gene3D" id="3.30.470.10">
    <property type="match status" value="1"/>
</dbReference>
<dbReference type="PANTHER" id="PTHR42743">
    <property type="entry name" value="AMINO-ACID AMINOTRANSFERASE"/>
    <property type="match status" value="1"/>
</dbReference>
<evidence type="ECO:0000256" key="4">
    <source>
        <dbReference type="ARBA" id="ARBA00005072"/>
    </source>
</evidence>
<comment type="catalytic activity">
    <reaction evidence="8">
        <text>L-valine + 2-oxoglutarate = 3-methyl-2-oxobutanoate + L-glutamate</text>
        <dbReference type="Rhea" id="RHEA:24813"/>
        <dbReference type="ChEBI" id="CHEBI:11851"/>
        <dbReference type="ChEBI" id="CHEBI:16810"/>
        <dbReference type="ChEBI" id="CHEBI:29985"/>
        <dbReference type="ChEBI" id="CHEBI:57762"/>
        <dbReference type="EC" id="2.6.1.42"/>
    </reaction>
</comment>
<comment type="cofactor">
    <cofactor evidence="1 12">
        <name>pyridoxal 5'-phosphate</name>
        <dbReference type="ChEBI" id="CHEBI:597326"/>
    </cofactor>
</comment>
<dbReference type="PANTHER" id="PTHR42743:SF11">
    <property type="entry name" value="AMINODEOXYCHORISMATE LYASE"/>
    <property type="match status" value="1"/>
</dbReference>
<protein>
    <recommendedName>
        <fullName evidence="6">branched-chain-amino-acid transaminase</fullName>
        <ecNumber evidence="6">2.6.1.42</ecNumber>
    </recommendedName>
</protein>
<evidence type="ECO:0000313" key="14">
    <source>
        <dbReference type="Proteomes" id="UP001500185"/>
    </source>
</evidence>
<comment type="similarity">
    <text evidence="5 11">Belongs to the class-IV pyridoxal-phosphate-dependent aminotransferase family.</text>
</comment>
<comment type="pathway">
    <text evidence="3">Amino-acid biosynthesis; L-valine biosynthesis; L-valine from pyruvate: step 4/4.</text>
</comment>
<dbReference type="CDD" id="cd00449">
    <property type="entry name" value="PLPDE_IV"/>
    <property type="match status" value="1"/>
</dbReference>
<sequence length="286" mass="32663">MSMNVFINGEIQSVESSSLKLTNRGYNYGDGLFETLRVINSKIMFWEAHYFRLMSSMRILRMKIPMDFSPEYLEEKIVELVKANHLEKASVRVKINIHRNEGGYYTPEDNSVGYVISTKELETAFFTLKEEPYEVELFKDHYVQSGMLSTIKSNNKLVNILAGVYAKENDFDNCFLINEKKSVLEVTNGNIFVVKGEEIKTPPLSDGCLNGIIRKQLIEILGKSEDYTLKEESISPFELQKADEIFYTNAIQGVQSITKYRKKTYANTVAKSLVGKLNAKARLVDV</sequence>
<dbReference type="InterPro" id="IPR001544">
    <property type="entry name" value="Aminotrans_IV"/>
</dbReference>
<dbReference type="InterPro" id="IPR036038">
    <property type="entry name" value="Aminotransferase-like"/>
</dbReference>
<evidence type="ECO:0000256" key="8">
    <source>
        <dbReference type="ARBA" id="ARBA00048212"/>
    </source>
</evidence>
<organism evidence="13 14">
    <name type="scientific">Psychroflexus lacisalsi</name>
    <dbReference type="NCBI Taxonomy" id="503928"/>
    <lineage>
        <taxon>Bacteria</taxon>
        <taxon>Pseudomonadati</taxon>
        <taxon>Bacteroidota</taxon>
        <taxon>Flavobacteriia</taxon>
        <taxon>Flavobacteriales</taxon>
        <taxon>Flavobacteriaceae</taxon>
        <taxon>Psychroflexus</taxon>
    </lineage>
</organism>
<evidence type="ECO:0000256" key="5">
    <source>
        <dbReference type="ARBA" id="ARBA00009320"/>
    </source>
</evidence>
<dbReference type="InterPro" id="IPR050571">
    <property type="entry name" value="Class-IV_PLP-Dep_Aminotrnsfr"/>
</dbReference>
<dbReference type="EC" id="2.6.1.42" evidence="6"/>
<dbReference type="Proteomes" id="UP001500185">
    <property type="component" value="Unassembled WGS sequence"/>
</dbReference>
<dbReference type="PROSITE" id="PS00770">
    <property type="entry name" value="AA_TRANSFER_CLASS_4"/>
    <property type="match status" value="1"/>
</dbReference>
<dbReference type="SUPFAM" id="SSF56752">
    <property type="entry name" value="D-aminoacid aminotransferase-like PLP-dependent enzymes"/>
    <property type="match status" value="1"/>
</dbReference>
<evidence type="ECO:0000256" key="11">
    <source>
        <dbReference type="RuleBase" id="RU004106"/>
    </source>
</evidence>
<proteinExistence type="inferred from homology"/>
<evidence type="ECO:0000256" key="10">
    <source>
        <dbReference type="ARBA" id="ARBA00049229"/>
    </source>
</evidence>
<evidence type="ECO:0000256" key="2">
    <source>
        <dbReference type="ARBA" id="ARBA00004824"/>
    </source>
</evidence>
<comment type="pathway">
    <text evidence="4">Amino-acid biosynthesis; L-leucine biosynthesis; L-leucine from 3-methyl-2-oxobutanoate: step 4/4.</text>
</comment>
<evidence type="ECO:0000256" key="1">
    <source>
        <dbReference type="ARBA" id="ARBA00001933"/>
    </source>
</evidence>
<keyword evidence="14" id="KW-1185">Reference proteome</keyword>
<name>A0ABP3VHV3_9FLAO</name>
<comment type="caution">
    <text evidence="13">The sequence shown here is derived from an EMBL/GenBank/DDBJ whole genome shotgun (WGS) entry which is preliminary data.</text>
</comment>
<evidence type="ECO:0000256" key="6">
    <source>
        <dbReference type="ARBA" id="ARBA00013053"/>
    </source>
</evidence>
<dbReference type="EMBL" id="BAAAGG010000005">
    <property type="protein sequence ID" value="GAA0759660.1"/>
    <property type="molecule type" value="Genomic_DNA"/>
</dbReference>
<accession>A0ABP3VHV3</accession>
<keyword evidence="7 12" id="KW-0663">Pyridoxal phosphate</keyword>
<dbReference type="Gene3D" id="3.20.10.10">
    <property type="entry name" value="D-amino Acid Aminotransferase, subunit A, domain 2"/>
    <property type="match status" value="1"/>
</dbReference>
<dbReference type="GO" id="GO:0008483">
    <property type="term" value="F:transaminase activity"/>
    <property type="evidence" value="ECO:0007669"/>
    <property type="project" value="UniProtKB-KW"/>
</dbReference>
<comment type="catalytic activity">
    <reaction evidence="10">
        <text>L-leucine + 2-oxoglutarate = 4-methyl-2-oxopentanoate + L-glutamate</text>
        <dbReference type="Rhea" id="RHEA:18321"/>
        <dbReference type="ChEBI" id="CHEBI:16810"/>
        <dbReference type="ChEBI" id="CHEBI:17865"/>
        <dbReference type="ChEBI" id="CHEBI:29985"/>
        <dbReference type="ChEBI" id="CHEBI:57427"/>
        <dbReference type="EC" id="2.6.1.42"/>
    </reaction>
</comment>
<evidence type="ECO:0000256" key="9">
    <source>
        <dbReference type="ARBA" id="ARBA00048798"/>
    </source>
</evidence>
<dbReference type="InterPro" id="IPR018300">
    <property type="entry name" value="Aminotrans_IV_CS"/>
</dbReference>